<dbReference type="InterPro" id="IPR052180">
    <property type="entry name" value="NhaC_Na-H+_Antiporter"/>
</dbReference>
<dbReference type="Proteomes" id="UP000698963">
    <property type="component" value="Unassembled WGS sequence"/>
</dbReference>
<protein>
    <submittedName>
        <fullName evidence="11">Na+/H+ antiporter NhaC</fullName>
    </submittedName>
</protein>
<gene>
    <name evidence="11" type="primary">nhaC</name>
    <name evidence="11" type="ORF">K8W16_09860</name>
</gene>
<evidence type="ECO:0000256" key="9">
    <source>
        <dbReference type="SAM" id="Phobius"/>
    </source>
</evidence>
<feature type="transmembrane region" description="Helical" evidence="9">
    <location>
        <begin position="149"/>
        <end position="165"/>
    </location>
</feature>
<feature type="transmembrane region" description="Helical" evidence="9">
    <location>
        <begin position="115"/>
        <end position="143"/>
    </location>
</feature>
<dbReference type="GO" id="GO:0005886">
    <property type="term" value="C:plasma membrane"/>
    <property type="evidence" value="ECO:0007669"/>
    <property type="project" value="UniProtKB-SubCell"/>
</dbReference>
<feature type="transmembrane region" description="Helical" evidence="9">
    <location>
        <begin position="186"/>
        <end position="208"/>
    </location>
</feature>
<feature type="transmembrane region" description="Helical" evidence="9">
    <location>
        <begin position="352"/>
        <end position="378"/>
    </location>
</feature>
<accession>A0A921AXZ7</accession>
<evidence type="ECO:0000313" key="11">
    <source>
        <dbReference type="EMBL" id="HJD97934.1"/>
    </source>
</evidence>
<dbReference type="RefSeq" id="WP_304123110.1">
    <property type="nucleotide sequence ID" value="NZ_DYZA01000200.1"/>
</dbReference>
<dbReference type="PANTHER" id="PTHR33451">
    <property type="entry name" value="MALATE-2H(+)/NA(+)-LACTATE ANTIPORTER"/>
    <property type="match status" value="1"/>
</dbReference>
<dbReference type="Pfam" id="PF03553">
    <property type="entry name" value="Na_H_antiporter"/>
    <property type="match status" value="1"/>
</dbReference>
<feature type="transmembrane region" description="Helical" evidence="9">
    <location>
        <begin position="228"/>
        <end position="253"/>
    </location>
</feature>
<dbReference type="InterPro" id="IPR018461">
    <property type="entry name" value="Na/H_Antiport_NhaC-like_C"/>
</dbReference>
<keyword evidence="7 9" id="KW-0472">Membrane</keyword>
<keyword evidence="5 9" id="KW-0812">Transmembrane</keyword>
<sequence>METQGKKPSLLWATLSLVLPVAMILYGTLVVGVRPPVLPLLGAVALASFMAMKTGYTWEDLQDGMFEALGRIQIAIAILAMVGMIIAAWLASGTIPAIIYWGLKLIAPEHFLLSAMVLCSVASVATGTSFGTMGTIGVALLGVGQALDYPVYMTVGAIVSGAYLGDKMSPVSDSTNITASVCEVPLFSHVMSMLWTTIPAFIVAGVAYTFLGSSVAAQQSASLESLNAILSGLEANFSLGPVAFIPPVLMIVLAYRRYPVLPVMLVCLLAAMVIAVAEGVPFNKLATMLTSGYVSKTGIADLDPLLSRGGLMSIMPTVLLLCSGMAFGGILERSRVLEVLLEAILKGAKSALRLVASALAAAYLINFGTGSQMLAVIVPGRAFLDSFKNADISPLVLSRTCEDAGTIGCPLVPWSVHAFYIAGVLGVSAYDFVPYAFFNWFVPIFSLICAVTGFGIWRMDGSPVRRAAKNKA</sequence>
<evidence type="ECO:0000256" key="8">
    <source>
        <dbReference type="ARBA" id="ARBA00038435"/>
    </source>
</evidence>
<comment type="caution">
    <text evidence="11">The sequence shown here is derived from an EMBL/GenBank/DDBJ whole genome shotgun (WGS) entry which is preliminary data.</text>
</comment>
<evidence type="ECO:0000256" key="1">
    <source>
        <dbReference type="ARBA" id="ARBA00004651"/>
    </source>
</evidence>
<evidence type="ECO:0000256" key="5">
    <source>
        <dbReference type="ARBA" id="ARBA00022692"/>
    </source>
</evidence>
<keyword evidence="3" id="KW-0050">Antiport</keyword>
<dbReference type="NCBIfam" id="TIGR00931">
    <property type="entry name" value="antiport_nhaC"/>
    <property type="match status" value="1"/>
</dbReference>
<dbReference type="PANTHER" id="PTHR33451:SF3">
    <property type="entry name" value="MALATE-2H(+)_NA(+)-LACTATE ANTIPORTER"/>
    <property type="match status" value="1"/>
</dbReference>
<evidence type="ECO:0000256" key="4">
    <source>
        <dbReference type="ARBA" id="ARBA00022475"/>
    </source>
</evidence>
<feature type="transmembrane region" description="Helical" evidence="9">
    <location>
        <begin position="12"/>
        <end position="31"/>
    </location>
</feature>
<feature type="transmembrane region" description="Helical" evidence="9">
    <location>
        <begin position="311"/>
        <end position="331"/>
    </location>
</feature>
<keyword evidence="6 9" id="KW-1133">Transmembrane helix</keyword>
<comment type="similarity">
    <text evidence="8">Belongs to the NhaC Na(+)/H(+) (TC 2.A.35) antiporter family.</text>
</comment>
<evidence type="ECO:0000256" key="2">
    <source>
        <dbReference type="ARBA" id="ARBA00022448"/>
    </source>
</evidence>
<dbReference type="EMBL" id="DYZA01000200">
    <property type="protein sequence ID" value="HJD97934.1"/>
    <property type="molecule type" value="Genomic_DNA"/>
</dbReference>
<comment type="subcellular location">
    <subcellularLocation>
        <location evidence="1">Cell membrane</location>
        <topology evidence="1">Multi-pass membrane protein</topology>
    </subcellularLocation>
</comment>
<dbReference type="AlphaFoldDB" id="A0A921AXZ7"/>
<proteinExistence type="inferred from homology"/>
<organism evidence="11 12">
    <name type="scientific">Mailhella massiliensis</name>
    <dbReference type="NCBI Taxonomy" id="1903261"/>
    <lineage>
        <taxon>Bacteria</taxon>
        <taxon>Pseudomonadati</taxon>
        <taxon>Thermodesulfobacteriota</taxon>
        <taxon>Desulfovibrionia</taxon>
        <taxon>Desulfovibrionales</taxon>
        <taxon>Desulfovibrionaceae</taxon>
        <taxon>Mailhella</taxon>
    </lineage>
</organism>
<evidence type="ECO:0000256" key="7">
    <source>
        <dbReference type="ARBA" id="ARBA00023136"/>
    </source>
</evidence>
<reference evidence="11" key="2">
    <citation type="submission" date="2021-09" db="EMBL/GenBank/DDBJ databases">
        <authorList>
            <person name="Gilroy R."/>
        </authorList>
    </citation>
    <scope>NUCLEOTIDE SEQUENCE</scope>
    <source>
        <strain evidence="11">ChiGjej2B2-19336</strain>
    </source>
</reference>
<evidence type="ECO:0000256" key="6">
    <source>
        <dbReference type="ARBA" id="ARBA00022989"/>
    </source>
</evidence>
<keyword evidence="4" id="KW-1003">Cell membrane</keyword>
<dbReference type="GO" id="GO:0015297">
    <property type="term" value="F:antiporter activity"/>
    <property type="evidence" value="ECO:0007669"/>
    <property type="project" value="UniProtKB-KW"/>
</dbReference>
<dbReference type="InterPro" id="IPR004770">
    <property type="entry name" value="Na/H_antiport_NhaC"/>
</dbReference>
<name>A0A921AXZ7_9BACT</name>
<feature type="transmembrane region" description="Helical" evidence="9">
    <location>
        <begin position="76"/>
        <end position="103"/>
    </location>
</feature>
<evidence type="ECO:0000313" key="12">
    <source>
        <dbReference type="Proteomes" id="UP000698963"/>
    </source>
</evidence>
<feature type="transmembrane region" description="Helical" evidence="9">
    <location>
        <begin position="437"/>
        <end position="457"/>
    </location>
</feature>
<evidence type="ECO:0000259" key="10">
    <source>
        <dbReference type="Pfam" id="PF03553"/>
    </source>
</evidence>
<keyword evidence="2" id="KW-0813">Transport</keyword>
<evidence type="ECO:0000256" key="3">
    <source>
        <dbReference type="ARBA" id="ARBA00022449"/>
    </source>
</evidence>
<feature type="domain" description="Na+/H+ antiporter NhaC-like C-terminal" evidence="10">
    <location>
        <begin position="161"/>
        <end position="454"/>
    </location>
</feature>
<reference evidence="11" key="1">
    <citation type="journal article" date="2021" name="PeerJ">
        <title>Extensive microbial diversity within the chicken gut microbiome revealed by metagenomics and culture.</title>
        <authorList>
            <person name="Gilroy R."/>
            <person name="Ravi A."/>
            <person name="Getino M."/>
            <person name="Pursley I."/>
            <person name="Horton D.L."/>
            <person name="Alikhan N.F."/>
            <person name="Baker D."/>
            <person name="Gharbi K."/>
            <person name="Hall N."/>
            <person name="Watson M."/>
            <person name="Adriaenssens E.M."/>
            <person name="Foster-Nyarko E."/>
            <person name="Jarju S."/>
            <person name="Secka A."/>
            <person name="Antonio M."/>
            <person name="Oren A."/>
            <person name="Chaudhuri R.R."/>
            <person name="La Ragione R."/>
            <person name="Hildebrand F."/>
            <person name="Pallen M.J."/>
        </authorList>
    </citation>
    <scope>NUCLEOTIDE SEQUENCE</scope>
    <source>
        <strain evidence="11">ChiGjej2B2-19336</strain>
    </source>
</reference>
<feature type="transmembrane region" description="Helical" evidence="9">
    <location>
        <begin position="260"/>
        <end position="280"/>
    </location>
</feature>
<feature type="transmembrane region" description="Helical" evidence="9">
    <location>
        <begin position="38"/>
        <end position="56"/>
    </location>
</feature>